<dbReference type="EMBL" id="JAZDUF010000002">
    <property type="protein sequence ID" value="MEE3850724.1"/>
    <property type="molecule type" value="Genomic_DNA"/>
</dbReference>
<accession>A0ABU7MC93</accession>
<dbReference type="PANTHER" id="PTHR40050">
    <property type="entry name" value="INNER SPORE COAT PROTEIN H"/>
    <property type="match status" value="1"/>
</dbReference>
<reference evidence="2 3" key="1">
    <citation type="submission" date="2024-01" db="EMBL/GenBank/DDBJ databases">
        <title>Draft genome sequence of Gordonia sp. LSe1-13.</title>
        <authorList>
            <person name="Suphannarot A."/>
            <person name="Mingma R."/>
        </authorList>
    </citation>
    <scope>NUCLEOTIDE SEQUENCE [LARGE SCALE GENOMIC DNA]</scope>
    <source>
        <strain evidence="2 3">LSe1-13</strain>
    </source>
</reference>
<dbReference type="GO" id="GO:0016301">
    <property type="term" value="F:kinase activity"/>
    <property type="evidence" value="ECO:0007669"/>
    <property type="project" value="UniProtKB-KW"/>
</dbReference>
<organism evidence="2 3">
    <name type="scientific">Gordonia sesuvii</name>
    <dbReference type="NCBI Taxonomy" id="3116777"/>
    <lineage>
        <taxon>Bacteria</taxon>
        <taxon>Bacillati</taxon>
        <taxon>Actinomycetota</taxon>
        <taxon>Actinomycetes</taxon>
        <taxon>Mycobacteriales</taxon>
        <taxon>Gordoniaceae</taxon>
        <taxon>Gordonia</taxon>
    </lineage>
</organism>
<dbReference type="Proteomes" id="UP001347146">
    <property type="component" value="Unassembled WGS sequence"/>
</dbReference>
<protein>
    <submittedName>
        <fullName evidence="2">CotH kinase family protein</fullName>
    </submittedName>
</protein>
<keyword evidence="2" id="KW-0418">Kinase</keyword>
<feature type="compositionally biased region" description="Polar residues" evidence="1">
    <location>
        <begin position="542"/>
        <end position="552"/>
    </location>
</feature>
<comment type="caution">
    <text evidence="2">The sequence shown here is derived from an EMBL/GenBank/DDBJ whole genome shotgun (WGS) entry which is preliminary data.</text>
</comment>
<name>A0ABU7MC93_9ACTN</name>
<dbReference type="CDD" id="cd00161">
    <property type="entry name" value="beta-trefoil_Ricin-like"/>
    <property type="match status" value="1"/>
</dbReference>
<evidence type="ECO:0000313" key="2">
    <source>
        <dbReference type="EMBL" id="MEE3850724.1"/>
    </source>
</evidence>
<dbReference type="PANTHER" id="PTHR40050:SF1">
    <property type="entry name" value="INNER SPORE COAT PROTEIN H"/>
    <property type="match status" value="1"/>
</dbReference>
<dbReference type="InterPro" id="IPR014867">
    <property type="entry name" value="Spore_coat_CotH_CotH2/3/7"/>
</dbReference>
<gene>
    <name evidence="2" type="ORF">VZC37_10280</name>
</gene>
<dbReference type="RefSeq" id="WP_330432353.1">
    <property type="nucleotide sequence ID" value="NZ_JAZDUF010000002.1"/>
</dbReference>
<evidence type="ECO:0000313" key="3">
    <source>
        <dbReference type="Proteomes" id="UP001347146"/>
    </source>
</evidence>
<keyword evidence="3" id="KW-1185">Reference proteome</keyword>
<evidence type="ECO:0000256" key="1">
    <source>
        <dbReference type="SAM" id="MobiDB-lite"/>
    </source>
</evidence>
<keyword evidence="2" id="KW-0808">Transferase</keyword>
<feature type="region of interest" description="Disordered" evidence="1">
    <location>
        <begin position="532"/>
        <end position="552"/>
    </location>
</feature>
<dbReference type="Pfam" id="PF08757">
    <property type="entry name" value="CotH"/>
    <property type="match status" value="1"/>
</dbReference>
<sequence>MTIEQQQALDALYAIDNVLTIRISMPAAEWEAVRNQQPKGGVCNFDWTGGARYTWHRASSVEISGTRFPAKTTFTDVGIKKKSFCGSISSSKPSLHIDFGKDNRPNRPLIEDLIGSRYITLNNSVQDRSYIRQPLGYKLFELAGLPRSRCNFARVFVNGKPVGQGLPNVNGPGVYVSVEPIMPRYIERNFGDRKGNLYELEHNDDFVDARFDRIGVEDLSEFDDKADLRLAIDRITTDGLAGADEVVDLDQFIRCYAMDFFLKHWDGYSRNTNNTYTFNDVDAVANPGVGNVNFRMIPWGLDQILQSHRHFKLGDDGLLAKLVRKDPDRCEQLMDQIRSWRVGIFGRDTQQSQLIPMIDTMEDILDGLRVPNLPTEIGAVRKQLRLAGSAGHLLGGLPGAAAPVYIRDDATNECMRTTHEGIPADVPAPANFEVVHRRRPPTVDDEDLWSFTDLGTGKSLVNKGSGHVLHASRAFATAAGQKLLYTCAGDNTDHADEFEVRPVDTPDEFTHSGYFRLVSVRTGAAATFGSDKTPAGARRVHQSPTGSTLFFS</sequence>
<proteinExistence type="predicted"/>